<name>A0ACC3T3D7_LIPKO</name>
<comment type="caution">
    <text evidence="1">The sequence shown here is derived from an EMBL/GenBank/DDBJ whole genome shotgun (WGS) entry which is preliminary data.</text>
</comment>
<evidence type="ECO:0000313" key="1">
    <source>
        <dbReference type="EMBL" id="KAK9238105.1"/>
    </source>
</evidence>
<dbReference type="EMBL" id="MU971360">
    <property type="protein sequence ID" value="KAK9238105.1"/>
    <property type="molecule type" value="Genomic_DNA"/>
</dbReference>
<sequence>MTATIASADVDDMTLEERKEWLDIKDPLLRRRIQNRVAQRARRRRLAKDKDQHSTPSSGSVKKSSTTTTTTAAAAAASSSSHSPVSSPPQSRRQSNARSSTSSTTTTNTNTSSSSRASSDSGSVTSESNSPVTLADLDASLSSFDINPDLFPRSQIVATPQEIQREHYQQERLRQLDDRTQPAAPEFQNQLPASLPTKLLLPCQQVGPAMCHNITKLPIAHDLPRCQIFVIPPAADPSTIPPSLYPTQLQGVIPHIQYVDAIPFPSLRDTLLLQVNAGGFDEIEFCSDLLDNGFRIWGNDPTQPMAWEITEEFAKKWRWLMDDSILDIAKFWSGQRQFTMIEASA</sequence>
<keyword evidence="2" id="KW-1185">Reference proteome</keyword>
<reference evidence="2" key="1">
    <citation type="journal article" date="2024" name="Front. Bioeng. Biotechnol.">
        <title>Genome-scale model development and genomic sequencing of the oleaginous clade Lipomyces.</title>
        <authorList>
            <person name="Czajka J.J."/>
            <person name="Han Y."/>
            <person name="Kim J."/>
            <person name="Mondo S.J."/>
            <person name="Hofstad B.A."/>
            <person name="Robles A."/>
            <person name="Haridas S."/>
            <person name="Riley R."/>
            <person name="LaButti K."/>
            <person name="Pangilinan J."/>
            <person name="Andreopoulos W."/>
            <person name="Lipzen A."/>
            <person name="Yan J."/>
            <person name="Wang M."/>
            <person name="Ng V."/>
            <person name="Grigoriev I.V."/>
            <person name="Spatafora J.W."/>
            <person name="Magnuson J.K."/>
            <person name="Baker S.E."/>
            <person name="Pomraning K.R."/>
        </authorList>
    </citation>
    <scope>NUCLEOTIDE SEQUENCE [LARGE SCALE GENOMIC DNA]</scope>
    <source>
        <strain evidence="2">CBS 7786</strain>
    </source>
</reference>
<accession>A0ACC3T3D7</accession>
<evidence type="ECO:0000313" key="2">
    <source>
        <dbReference type="Proteomes" id="UP001433508"/>
    </source>
</evidence>
<dbReference type="Proteomes" id="UP001433508">
    <property type="component" value="Unassembled WGS sequence"/>
</dbReference>
<gene>
    <name evidence="1" type="ORF">V1525DRAFT_375643</name>
</gene>
<proteinExistence type="predicted"/>
<organism evidence="1 2">
    <name type="scientific">Lipomyces kononenkoae</name>
    <name type="common">Yeast</name>
    <dbReference type="NCBI Taxonomy" id="34357"/>
    <lineage>
        <taxon>Eukaryota</taxon>
        <taxon>Fungi</taxon>
        <taxon>Dikarya</taxon>
        <taxon>Ascomycota</taxon>
        <taxon>Saccharomycotina</taxon>
        <taxon>Lipomycetes</taxon>
        <taxon>Lipomycetales</taxon>
        <taxon>Lipomycetaceae</taxon>
        <taxon>Lipomyces</taxon>
    </lineage>
</organism>
<protein>
    <submittedName>
        <fullName evidence="1">Uncharacterized protein</fullName>
    </submittedName>
</protein>